<dbReference type="OrthoDB" id="10071171at2759"/>
<dbReference type="PANTHER" id="PTHR43784">
    <property type="entry name" value="GDSL-LIKE LIPASE/ACYLHYDROLASE, PUTATIVE (AFU_ORTHOLOGUE AFUA_2G00820)-RELATED"/>
    <property type="match status" value="1"/>
</dbReference>
<gene>
    <name evidence="2" type="ORF">ACRE_064140</name>
</gene>
<feature type="domain" description="SGNH hydrolase-type esterase" evidence="1">
    <location>
        <begin position="210"/>
        <end position="402"/>
    </location>
</feature>
<dbReference type="InterPro" id="IPR053140">
    <property type="entry name" value="GDSL_Rv0518-like"/>
</dbReference>
<accession>A0A086T0E4</accession>
<evidence type="ECO:0000313" key="2">
    <source>
        <dbReference type="EMBL" id="KFH42826.1"/>
    </source>
</evidence>
<dbReference type="HOGENOM" id="CLU_029872_0_1_1"/>
<evidence type="ECO:0000259" key="1">
    <source>
        <dbReference type="Pfam" id="PF13472"/>
    </source>
</evidence>
<sequence>MLFFLYLLTCVGAHRLSSRDAGEEWVTIWGSMPQLTEPANLPPEPYNASGVVFEDATVRQTVMVSLAAETIRLEISNAFGGSDLPITAASIAQPTNQTSGISGIRSDTAKPLTFSGWESVVVPNGAVVLSDPIDFGVSAQSIVSVDLYLENGQTTNLITSHPGSRTTSYFAPGNQTAEGQLQDPASAEHWYFISAIEGIAEDKTSAIAIVGDSITDGRGSTTNGNDRWPDQLIERLQEDPSTASIAIVNQAAGGNRILADGLGPNALGRIDRDVIAHPGVEYAIIFEGVNDIGTAPTDEASQSAVGERIIQAYDQMIVRLRRHGITVFGATITPMSGTGQEYGHPNREKTRQTVNEWIRSSGKFDAVIDFDEAVRDPNHPEQLLGAYDTGDHLHLNPAGYRAMADAVDLSLFGV</sequence>
<dbReference type="EMBL" id="JPKY01000084">
    <property type="protein sequence ID" value="KFH42826.1"/>
    <property type="molecule type" value="Genomic_DNA"/>
</dbReference>
<dbReference type="CDD" id="cd01830">
    <property type="entry name" value="XynE_like"/>
    <property type="match status" value="1"/>
</dbReference>
<protein>
    <recommendedName>
        <fullName evidence="1">SGNH hydrolase-type esterase domain-containing protein</fullName>
    </recommendedName>
</protein>
<comment type="caution">
    <text evidence="2">The sequence shown here is derived from an EMBL/GenBank/DDBJ whole genome shotgun (WGS) entry which is preliminary data.</text>
</comment>
<reference evidence="3" key="1">
    <citation type="journal article" date="2014" name="Genome Announc.">
        <title>Genome sequence and annotation of Acremonium chrysogenum, producer of the beta-lactam antibiotic cephalosporin C.</title>
        <authorList>
            <person name="Terfehr D."/>
            <person name="Dahlmann T.A."/>
            <person name="Specht T."/>
            <person name="Zadra I."/>
            <person name="Kuernsteiner H."/>
            <person name="Kueck U."/>
        </authorList>
    </citation>
    <scope>NUCLEOTIDE SEQUENCE [LARGE SCALE GENOMIC DNA]</scope>
    <source>
        <strain evidence="3">ATCC 11550 / CBS 779.69 / DSM 880 / IAM 14645 / JCM 23072 / IMI 49137</strain>
    </source>
</reference>
<dbReference type="Gene3D" id="3.40.50.1110">
    <property type="entry name" value="SGNH hydrolase"/>
    <property type="match status" value="1"/>
</dbReference>
<name>A0A086T0E4_HAPC1</name>
<dbReference type="InterPro" id="IPR036514">
    <property type="entry name" value="SGNH_hydro_sf"/>
</dbReference>
<evidence type="ECO:0000313" key="3">
    <source>
        <dbReference type="Proteomes" id="UP000029964"/>
    </source>
</evidence>
<dbReference type="AlphaFoldDB" id="A0A086T0E4"/>
<proteinExistence type="predicted"/>
<dbReference type="Proteomes" id="UP000029964">
    <property type="component" value="Unassembled WGS sequence"/>
</dbReference>
<dbReference type="PANTHER" id="PTHR43784:SF3">
    <property type="entry name" value="GDSL FAMILY LIPASE"/>
    <property type="match status" value="1"/>
</dbReference>
<dbReference type="SUPFAM" id="SSF52266">
    <property type="entry name" value="SGNH hydrolase"/>
    <property type="match status" value="1"/>
</dbReference>
<organism evidence="2 3">
    <name type="scientific">Hapsidospora chrysogenum (strain ATCC 11550 / CBS 779.69 / DSM 880 / IAM 14645 / JCM 23072 / IMI 49137)</name>
    <name type="common">Acremonium chrysogenum</name>
    <dbReference type="NCBI Taxonomy" id="857340"/>
    <lineage>
        <taxon>Eukaryota</taxon>
        <taxon>Fungi</taxon>
        <taxon>Dikarya</taxon>
        <taxon>Ascomycota</taxon>
        <taxon>Pezizomycotina</taxon>
        <taxon>Sordariomycetes</taxon>
        <taxon>Hypocreomycetidae</taxon>
        <taxon>Hypocreales</taxon>
        <taxon>Bionectriaceae</taxon>
        <taxon>Hapsidospora</taxon>
    </lineage>
</organism>
<dbReference type="Pfam" id="PF13472">
    <property type="entry name" value="Lipase_GDSL_2"/>
    <property type="match status" value="1"/>
</dbReference>
<dbReference type="STRING" id="857340.A0A086T0E4"/>
<dbReference type="InterPro" id="IPR013830">
    <property type="entry name" value="SGNH_hydro"/>
</dbReference>
<keyword evidence="3" id="KW-1185">Reference proteome</keyword>